<protein>
    <submittedName>
        <fullName evidence="1">Uncharacterized protein</fullName>
    </submittedName>
</protein>
<dbReference type="Gene3D" id="3.30.420.10">
    <property type="entry name" value="Ribonuclease H-like superfamily/Ribonuclease H"/>
    <property type="match status" value="1"/>
</dbReference>
<evidence type="ECO:0000313" key="2">
    <source>
        <dbReference type="Proteomes" id="UP000499080"/>
    </source>
</evidence>
<keyword evidence="2" id="KW-1185">Reference proteome</keyword>
<dbReference type="OrthoDB" id="8033604at2759"/>
<dbReference type="GO" id="GO:0003676">
    <property type="term" value="F:nucleic acid binding"/>
    <property type="evidence" value="ECO:0007669"/>
    <property type="project" value="InterPro"/>
</dbReference>
<comment type="caution">
    <text evidence="1">The sequence shown here is derived from an EMBL/GenBank/DDBJ whole genome shotgun (WGS) entry which is preliminary data.</text>
</comment>
<accession>A0A4Y2AGQ2</accession>
<dbReference type="PANTHER" id="PTHR47331:SF6">
    <property type="entry name" value="DOUBLECORTIN DOMAIN-CONTAINING PROTEIN"/>
    <property type="match status" value="1"/>
</dbReference>
<dbReference type="PANTHER" id="PTHR47331">
    <property type="entry name" value="PHD-TYPE DOMAIN-CONTAINING PROTEIN"/>
    <property type="match status" value="1"/>
</dbReference>
<sequence>MCMLSGLPIQLNGVNLWSDSQNVLNWIHLPPKKGNQFIVNRVAQIKSLVPQAQWNHIAGTSDPADSASRGISPNSLLNHSLWWSGPQWLSSNEPFSPSLIETFVIEPEFDCECVASQFIRWHFIPPYSPHFGGIWEAAVKKTKNHLLRACKAAVLNFEVLSILLCQVEACLNSRPLVPVSSDPNDVRALTPLLEIPYSSRRRSPVDF</sequence>
<reference evidence="1 2" key="1">
    <citation type="journal article" date="2019" name="Sci. Rep.">
        <title>Orb-weaving spider Araneus ventricosus genome elucidates the spidroin gene catalogue.</title>
        <authorList>
            <person name="Kono N."/>
            <person name="Nakamura H."/>
            <person name="Ohtoshi R."/>
            <person name="Moran D.A.P."/>
            <person name="Shinohara A."/>
            <person name="Yoshida Y."/>
            <person name="Fujiwara M."/>
            <person name="Mori M."/>
            <person name="Tomita M."/>
            <person name="Arakawa K."/>
        </authorList>
    </citation>
    <scope>NUCLEOTIDE SEQUENCE [LARGE SCALE GENOMIC DNA]</scope>
</reference>
<dbReference type="EMBL" id="BGPR01000017">
    <property type="protein sequence ID" value="GBL78910.1"/>
    <property type="molecule type" value="Genomic_DNA"/>
</dbReference>
<dbReference type="InterPro" id="IPR036397">
    <property type="entry name" value="RNaseH_sf"/>
</dbReference>
<dbReference type="AlphaFoldDB" id="A0A4Y2AGQ2"/>
<dbReference type="Proteomes" id="UP000499080">
    <property type="component" value="Unassembled WGS sequence"/>
</dbReference>
<proteinExistence type="predicted"/>
<gene>
    <name evidence="1" type="ORF">AVEN_48885_1</name>
</gene>
<name>A0A4Y2AGQ2_ARAVE</name>
<organism evidence="1 2">
    <name type="scientific">Araneus ventricosus</name>
    <name type="common">Orbweaver spider</name>
    <name type="synonym">Epeira ventricosa</name>
    <dbReference type="NCBI Taxonomy" id="182803"/>
    <lineage>
        <taxon>Eukaryota</taxon>
        <taxon>Metazoa</taxon>
        <taxon>Ecdysozoa</taxon>
        <taxon>Arthropoda</taxon>
        <taxon>Chelicerata</taxon>
        <taxon>Arachnida</taxon>
        <taxon>Araneae</taxon>
        <taxon>Araneomorphae</taxon>
        <taxon>Entelegynae</taxon>
        <taxon>Araneoidea</taxon>
        <taxon>Araneidae</taxon>
        <taxon>Araneus</taxon>
    </lineage>
</organism>
<evidence type="ECO:0000313" key="1">
    <source>
        <dbReference type="EMBL" id="GBL78910.1"/>
    </source>
</evidence>